<name>A0A6C0BQ31_9ZZZZ</name>
<sequence length="111" mass="11882">MEGPPSLTTCLTDYNRNAALVALVEGETQAYLTAILDIVENKSRVRIPAATFDVITSCNVTGGQDLRVIDDNGAAQSLPCLADKALSVELPRSGRVYGQVYVHGYLEPRGS</sequence>
<dbReference type="EMBL" id="MN739208">
    <property type="protein sequence ID" value="QHS93719.1"/>
    <property type="molecule type" value="Genomic_DNA"/>
</dbReference>
<protein>
    <submittedName>
        <fullName evidence="1">Uncharacterized protein</fullName>
    </submittedName>
</protein>
<dbReference type="AlphaFoldDB" id="A0A6C0BQ31"/>
<accession>A0A6C0BQ31</accession>
<reference evidence="1" key="1">
    <citation type="journal article" date="2020" name="Nature">
        <title>Giant virus diversity and host interactions through global metagenomics.</title>
        <authorList>
            <person name="Schulz F."/>
            <person name="Roux S."/>
            <person name="Paez-Espino D."/>
            <person name="Jungbluth S."/>
            <person name="Walsh D.A."/>
            <person name="Denef V.J."/>
            <person name="McMahon K.D."/>
            <person name="Konstantinidis K.T."/>
            <person name="Eloe-Fadrosh E.A."/>
            <person name="Kyrpides N.C."/>
            <person name="Woyke T."/>
        </authorList>
    </citation>
    <scope>NUCLEOTIDE SEQUENCE</scope>
    <source>
        <strain evidence="1">GVMAG-M-3300018080-19</strain>
    </source>
</reference>
<evidence type="ECO:0000313" key="1">
    <source>
        <dbReference type="EMBL" id="QHS93719.1"/>
    </source>
</evidence>
<proteinExistence type="predicted"/>
<organism evidence="1">
    <name type="scientific">viral metagenome</name>
    <dbReference type="NCBI Taxonomy" id="1070528"/>
    <lineage>
        <taxon>unclassified sequences</taxon>
        <taxon>metagenomes</taxon>
        <taxon>organismal metagenomes</taxon>
    </lineage>
</organism>